<feature type="compositionally biased region" description="Polar residues" evidence="1">
    <location>
        <begin position="337"/>
        <end position="362"/>
    </location>
</feature>
<organism evidence="2 3">
    <name type="scientific">Penicillium salamii</name>
    <dbReference type="NCBI Taxonomy" id="1612424"/>
    <lineage>
        <taxon>Eukaryota</taxon>
        <taxon>Fungi</taxon>
        <taxon>Dikarya</taxon>
        <taxon>Ascomycota</taxon>
        <taxon>Pezizomycotina</taxon>
        <taxon>Eurotiomycetes</taxon>
        <taxon>Eurotiomycetidae</taxon>
        <taxon>Eurotiales</taxon>
        <taxon>Aspergillaceae</taxon>
        <taxon>Penicillium</taxon>
    </lineage>
</organism>
<evidence type="ECO:0000256" key="1">
    <source>
        <dbReference type="SAM" id="MobiDB-lite"/>
    </source>
</evidence>
<feature type="compositionally biased region" description="Polar residues" evidence="1">
    <location>
        <begin position="123"/>
        <end position="136"/>
    </location>
</feature>
<protein>
    <submittedName>
        <fullName evidence="2">Uncharacterized protein</fullName>
    </submittedName>
</protein>
<reference evidence="2" key="1">
    <citation type="submission" date="2021-07" db="EMBL/GenBank/DDBJ databases">
        <authorList>
            <person name="Branca A.L. A."/>
        </authorList>
    </citation>
    <scope>NUCLEOTIDE SEQUENCE</scope>
</reference>
<feature type="compositionally biased region" description="Basic and acidic residues" evidence="1">
    <location>
        <begin position="21"/>
        <end position="32"/>
    </location>
</feature>
<feature type="compositionally biased region" description="Polar residues" evidence="1">
    <location>
        <begin position="103"/>
        <end position="113"/>
    </location>
</feature>
<gene>
    <name evidence="2" type="ORF">PSALAMII_LOCUS419</name>
</gene>
<keyword evidence="3" id="KW-1185">Reference proteome</keyword>
<accession>A0A9W4N381</accession>
<sequence length="483" mass="52716">MASNSGVTKSSTSNTKGNKTHLPEMVERDKDGLLPPGFMERVAAQAKVSEGRHRTDNSSDTHDGGQLDGSGPIDQDSSSPPSNSSVVKSIERDDTPMDDAGSVDQTGAGSSSSGHERPPAAGHSQNQYDFSPSARGTTEPEEPELLATLDFSNDEEENDALVDGWGTLRTSTFVILQYGPRHGARYKFKYRHGYTNASMNSISESSLRISQIKVSPGSKTWRYTKHNVVGIYGIASEERKNPNKKYKSDPCTWLKIKWKDLRSEDTDKMQHSCSWIPRSDFIRFCNGKRAADAKIKEVWDKQEERYQRVLRSDTGRSNEDRSPTPCPLGLAARQSPERQASSRLGTPARQISSPGQHESPPSANRPMHSGGDSLSNPINLDQNENPRTPTSSGATAKSNVNAMQAGPQLSAGGSAILNEEQFMAEKAEEECWDDMDDHTRQTQEAIAKAMYHVYLDAIAKARRAQDPVVGSIVPGAGTAVAAH</sequence>
<dbReference type="OrthoDB" id="4345330at2759"/>
<feature type="compositionally biased region" description="Polar residues" evidence="1">
    <location>
        <begin position="1"/>
        <end position="17"/>
    </location>
</feature>
<dbReference type="Proteomes" id="UP001152649">
    <property type="component" value="Unassembled WGS sequence"/>
</dbReference>
<feature type="compositionally biased region" description="Low complexity" evidence="1">
    <location>
        <begin position="77"/>
        <end position="88"/>
    </location>
</feature>
<feature type="region of interest" description="Disordered" evidence="1">
    <location>
        <begin position="309"/>
        <end position="396"/>
    </location>
</feature>
<proteinExistence type="predicted"/>
<evidence type="ECO:0000313" key="2">
    <source>
        <dbReference type="EMBL" id="CAG8238037.1"/>
    </source>
</evidence>
<feature type="compositionally biased region" description="Polar residues" evidence="1">
    <location>
        <begin position="372"/>
        <end position="396"/>
    </location>
</feature>
<dbReference type="EMBL" id="CAJVPG010000014">
    <property type="protein sequence ID" value="CAG8238037.1"/>
    <property type="molecule type" value="Genomic_DNA"/>
</dbReference>
<feature type="compositionally biased region" description="Basic and acidic residues" evidence="1">
    <location>
        <begin position="309"/>
        <end position="322"/>
    </location>
</feature>
<dbReference type="AlphaFoldDB" id="A0A9W4N381"/>
<comment type="caution">
    <text evidence="2">The sequence shown here is derived from an EMBL/GenBank/DDBJ whole genome shotgun (WGS) entry which is preliminary data.</text>
</comment>
<name>A0A9W4N381_9EURO</name>
<evidence type="ECO:0000313" key="3">
    <source>
        <dbReference type="Proteomes" id="UP001152649"/>
    </source>
</evidence>
<feature type="region of interest" description="Disordered" evidence="1">
    <location>
        <begin position="1"/>
        <end position="142"/>
    </location>
</feature>
<feature type="compositionally biased region" description="Basic and acidic residues" evidence="1">
    <location>
        <begin position="49"/>
        <end position="65"/>
    </location>
</feature>